<dbReference type="Pfam" id="PF01408">
    <property type="entry name" value="GFO_IDH_MocA"/>
    <property type="match status" value="1"/>
</dbReference>
<name>A0A383CLF9_9ZZZZ</name>
<evidence type="ECO:0000313" key="4">
    <source>
        <dbReference type="EMBL" id="SVE32974.1"/>
    </source>
</evidence>
<dbReference type="InterPro" id="IPR050984">
    <property type="entry name" value="Gfo/Idh/MocA_domain"/>
</dbReference>
<organism evidence="4">
    <name type="scientific">marine metagenome</name>
    <dbReference type="NCBI Taxonomy" id="408172"/>
    <lineage>
        <taxon>unclassified sequences</taxon>
        <taxon>metagenomes</taxon>
        <taxon>ecological metagenomes</taxon>
    </lineage>
</organism>
<evidence type="ECO:0000259" key="3">
    <source>
        <dbReference type="Pfam" id="PF01408"/>
    </source>
</evidence>
<sequence>MSEQFRWGILGCGNIAKKFAIGLQAIDDATLVAVGSRTQENADAFAEEFGAEGRHPSYEALAADPDVDAI</sequence>
<protein>
    <recommendedName>
        <fullName evidence="3">Gfo/Idh/MocA-like oxidoreductase N-terminal domain-containing protein</fullName>
    </recommendedName>
</protein>
<dbReference type="SUPFAM" id="SSF51735">
    <property type="entry name" value="NAD(P)-binding Rossmann-fold domains"/>
    <property type="match status" value="1"/>
</dbReference>
<dbReference type="InterPro" id="IPR036291">
    <property type="entry name" value="NAD(P)-bd_dom_sf"/>
</dbReference>
<feature type="domain" description="Gfo/Idh/MocA-like oxidoreductase N-terminal" evidence="3">
    <location>
        <begin position="5"/>
        <end position="70"/>
    </location>
</feature>
<reference evidence="4" key="1">
    <citation type="submission" date="2018-05" db="EMBL/GenBank/DDBJ databases">
        <authorList>
            <person name="Lanie J.A."/>
            <person name="Ng W.-L."/>
            <person name="Kazmierczak K.M."/>
            <person name="Andrzejewski T.M."/>
            <person name="Davidsen T.M."/>
            <person name="Wayne K.J."/>
            <person name="Tettelin H."/>
            <person name="Glass J.I."/>
            <person name="Rusch D."/>
            <person name="Podicherti R."/>
            <person name="Tsui H.-C.T."/>
            <person name="Winkler M.E."/>
        </authorList>
    </citation>
    <scope>NUCLEOTIDE SEQUENCE</scope>
</reference>
<evidence type="ECO:0000256" key="2">
    <source>
        <dbReference type="ARBA" id="ARBA00023002"/>
    </source>
</evidence>
<dbReference type="GO" id="GO:0016491">
    <property type="term" value="F:oxidoreductase activity"/>
    <property type="evidence" value="ECO:0007669"/>
    <property type="project" value="UniProtKB-KW"/>
</dbReference>
<keyword evidence="2" id="KW-0560">Oxidoreductase</keyword>
<proteinExistence type="inferred from homology"/>
<dbReference type="AlphaFoldDB" id="A0A383CLF9"/>
<dbReference type="InterPro" id="IPR000683">
    <property type="entry name" value="Gfo/Idh/MocA-like_OxRdtase_N"/>
</dbReference>
<dbReference type="PANTHER" id="PTHR22604:SF105">
    <property type="entry name" value="TRANS-1,2-DIHYDROBENZENE-1,2-DIOL DEHYDROGENASE"/>
    <property type="match status" value="1"/>
</dbReference>
<dbReference type="Gene3D" id="3.40.50.720">
    <property type="entry name" value="NAD(P)-binding Rossmann-like Domain"/>
    <property type="match status" value="1"/>
</dbReference>
<accession>A0A383CLF9</accession>
<comment type="similarity">
    <text evidence="1">Belongs to the Gfo/Idh/MocA family.</text>
</comment>
<dbReference type="PANTHER" id="PTHR22604">
    <property type="entry name" value="OXIDOREDUCTASES"/>
    <property type="match status" value="1"/>
</dbReference>
<feature type="non-terminal residue" evidence="4">
    <location>
        <position position="70"/>
    </location>
</feature>
<dbReference type="GO" id="GO:0000166">
    <property type="term" value="F:nucleotide binding"/>
    <property type="evidence" value="ECO:0007669"/>
    <property type="project" value="InterPro"/>
</dbReference>
<gene>
    <name evidence="4" type="ORF">METZ01_LOCUS485828</name>
</gene>
<evidence type="ECO:0000256" key="1">
    <source>
        <dbReference type="ARBA" id="ARBA00010928"/>
    </source>
</evidence>
<dbReference type="EMBL" id="UINC01209799">
    <property type="protein sequence ID" value="SVE32974.1"/>
    <property type="molecule type" value="Genomic_DNA"/>
</dbReference>